<dbReference type="HOGENOM" id="CLU_3290526_0_0_9"/>
<dbReference type="AlphaFoldDB" id="I0JNQ7"/>
<accession>I0JNQ7</accession>
<dbReference type="PATRIC" id="fig|866895.3.peg.2449"/>
<organism evidence="1 2">
    <name type="scientific">Halobacillus halophilus (strain ATCC 35676 / DSM 2266 / JCM 20832 / KCTC 3685 / LMG 17431 / NBRC 102448 / NCIMB 2269)</name>
    <name type="common">Sporosarcina halophila</name>
    <dbReference type="NCBI Taxonomy" id="866895"/>
    <lineage>
        <taxon>Bacteria</taxon>
        <taxon>Bacillati</taxon>
        <taxon>Bacillota</taxon>
        <taxon>Bacilli</taxon>
        <taxon>Bacillales</taxon>
        <taxon>Bacillaceae</taxon>
        <taxon>Halobacillus</taxon>
    </lineage>
</organism>
<dbReference type="KEGG" id="hhd:HBHAL_3433"/>
<dbReference type="STRING" id="866895.HBHAL_3433"/>
<gene>
    <name evidence="1" type="ordered locus">HBHAL_3433</name>
</gene>
<name>I0JNQ7_HALH3</name>
<reference evidence="1 2" key="1">
    <citation type="journal article" date="2013" name="Environ. Microbiol.">
        <title>Chloride and organic osmolytes: a hybrid strategy to cope with elevated salinities by the moderately halophilic, chloride-dependent bacterium Halobacillus halophilus.</title>
        <authorList>
            <person name="Saum S.H."/>
            <person name="Pfeiffer F."/>
            <person name="Palm P."/>
            <person name="Rampp M."/>
            <person name="Schuster S.C."/>
            <person name="Muller V."/>
            <person name="Oesterhelt D."/>
        </authorList>
    </citation>
    <scope>NUCLEOTIDE SEQUENCE [LARGE SCALE GENOMIC DNA]</scope>
    <source>
        <strain evidence="2">ATCC 35676 / DSM 2266 / JCM 20832 / KCTC 3685 / LMG 17431 / NBRC 102448 / NCIMB 2269</strain>
    </source>
</reference>
<evidence type="ECO:0000313" key="2">
    <source>
        <dbReference type="Proteomes" id="UP000007397"/>
    </source>
</evidence>
<sequence length="40" mass="4785">MQWLERATLLNNSNSRDNYPMENEQPGLNWLLSILMNIHK</sequence>
<dbReference type="Proteomes" id="UP000007397">
    <property type="component" value="Chromosome"/>
</dbReference>
<protein>
    <submittedName>
        <fullName evidence="1">Uncharacterized protein</fullName>
    </submittedName>
</protein>
<evidence type="ECO:0000313" key="1">
    <source>
        <dbReference type="EMBL" id="CCG45777.1"/>
    </source>
</evidence>
<dbReference type="EMBL" id="HE717023">
    <property type="protein sequence ID" value="CCG45777.1"/>
    <property type="molecule type" value="Genomic_DNA"/>
</dbReference>
<keyword evidence="2" id="KW-1185">Reference proteome</keyword>
<proteinExistence type="predicted"/>